<dbReference type="Proteomes" id="UP000292085">
    <property type="component" value="Unassembled WGS sequence"/>
</dbReference>
<evidence type="ECO:0000313" key="3">
    <source>
        <dbReference type="Proteomes" id="UP000292085"/>
    </source>
</evidence>
<proteinExistence type="predicted"/>
<reference evidence="2 3" key="1">
    <citation type="submission" date="2019-02" db="EMBL/GenBank/DDBJ databases">
        <authorList>
            <person name="Li Y."/>
        </authorList>
    </citation>
    <scope>NUCLEOTIDE SEQUENCE [LARGE SCALE GENOMIC DNA]</scope>
    <source>
        <strain evidence="2 3">3-7</strain>
    </source>
</reference>
<feature type="transmembrane region" description="Helical" evidence="1">
    <location>
        <begin position="52"/>
        <end position="74"/>
    </location>
</feature>
<gene>
    <name evidence="2" type="ORF">EWE75_07465</name>
</gene>
<dbReference type="AlphaFoldDB" id="A0A4V2DDJ4"/>
<organism evidence="2 3">
    <name type="scientific">Sphingomonas populi</name>
    <dbReference type="NCBI Taxonomy" id="2484750"/>
    <lineage>
        <taxon>Bacteria</taxon>
        <taxon>Pseudomonadati</taxon>
        <taxon>Pseudomonadota</taxon>
        <taxon>Alphaproteobacteria</taxon>
        <taxon>Sphingomonadales</taxon>
        <taxon>Sphingomonadaceae</taxon>
        <taxon>Sphingomonas</taxon>
    </lineage>
</organism>
<name>A0A4V2DDJ4_9SPHN</name>
<comment type="caution">
    <text evidence="2">The sequence shown here is derived from an EMBL/GenBank/DDBJ whole genome shotgun (WGS) entry which is preliminary data.</text>
</comment>
<evidence type="ECO:0000256" key="1">
    <source>
        <dbReference type="SAM" id="Phobius"/>
    </source>
</evidence>
<evidence type="ECO:0000313" key="2">
    <source>
        <dbReference type="EMBL" id="RZF65198.1"/>
    </source>
</evidence>
<keyword evidence="1" id="KW-0472">Membrane</keyword>
<dbReference type="RefSeq" id="WP_130156030.1">
    <property type="nucleotide sequence ID" value="NZ_SGIS01000008.1"/>
</dbReference>
<dbReference type="EMBL" id="SGIS01000008">
    <property type="protein sequence ID" value="RZF65198.1"/>
    <property type="molecule type" value="Genomic_DNA"/>
</dbReference>
<keyword evidence="3" id="KW-1185">Reference proteome</keyword>
<sequence>MRPQLSASSNAHCVDCTPNGSHQRIVVALALLSLTTAAILLWRVLLEHTGDALIAALLVGVALITFIAPAAKLLRS</sequence>
<feature type="transmembrane region" description="Helical" evidence="1">
    <location>
        <begin position="25"/>
        <end position="46"/>
    </location>
</feature>
<keyword evidence="1" id="KW-1133">Transmembrane helix</keyword>
<protein>
    <submittedName>
        <fullName evidence="2">Uncharacterized protein</fullName>
    </submittedName>
</protein>
<keyword evidence="1" id="KW-0812">Transmembrane</keyword>
<accession>A0A4V2DDJ4</accession>